<feature type="compositionally biased region" description="Polar residues" evidence="2">
    <location>
        <begin position="558"/>
        <end position="567"/>
    </location>
</feature>
<feature type="compositionally biased region" description="Low complexity" evidence="2">
    <location>
        <begin position="376"/>
        <end position="417"/>
    </location>
</feature>
<feature type="compositionally biased region" description="Low complexity" evidence="2">
    <location>
        <begin position="168"/>
        <end position="177"/>
    </location>
</feature>
<name>K1XYD6_MARBU</name>
<accession>K1XYD6</accession>
<dbReference type="KEGG" id="mbe:MBM_03611"/>
<feature type="region of interest" description="Disordered" evidence="2">
    <location>
        <begin position="459"/>
        <end position="571"/>
    </location>
</feature>
<dbReference type="OMA" id="HARSSNC"/>
<evidence type="ECO:0000256" key="1">
    <source>
        <dbReference type="ARBA" id="ARBA00023242"/>
    </source>
</evidence>
<feature type="region of interest" description="Disordered" evidence="2">
    <location>
        <begin position="1"/>
        <end position="44"/>
    </location>
</feature>
<dbReference type="Gene3D" id="4.10.240.10">
    <property type="entry name" value="Zn(2)-C6 fungal-type DNA-binding domain"/>
    <property type="match status" value="1"/>
</dbReference>
<dbReference type="OrthoDB" id="3565349at2759"/>
<feature type="compositionally biased region" description="Polar residues" evidence="2">
    <location>
        <begin position="708"/>
        <end position="717"/>
    </location>
</feature>
<feature type="region of interest" description="Disordered" evidence="2">
    <location>
        <begin position="84"/>
        <end position="112"/>
    </location>
</feature>
<dbReference type="Pfam" id="PF00172">
    <property type="entry name" value="Zn_clus"/>
    <property type="match status" value="1"/>
</dbReference>
<dbReference type="PROSITE" id="PS50048">
    <property type="entry name" value="ZN2_CY6_FUNGAL_2"/>
    <property type="match status" value="1"/>
</dbReference>
<feature type="compositionally biased region" description="Basic and acidic residues" evidence="2">
    <location>
        <begin position="25"/>
        <end position="44"/>
    </location>
</feature>
<dbReference type="Proteomes" id="UP000006753">
    <property type="component" value="Unassembled WGS sequence"/>
</dbReference>
<evidence type="ECO:0000313" key="4">
    <source>
        <dbReference type="EMBL" id="EKD17839.1"/>
    </source>
</evidence>
<reference evidence="4 5" key="1">
    <citation type="journal article" date="2012" name="BMC Genomics">
        <title>Sequencing the genome of Marssonina brunnea reveals fungus-poplar co-evolution.</title>
        <authorList>
            <person name="Zhu S."/>
            <person name="Cao Y.-Z."/>
            <person name="Jiang C."/>
            <person name="Tan B.-Y."/>
            <person name="Wang Z."/>
            <person name="Feng S."/>
            <person name="Zhang L."/>
            <person name="Su X.-H."/>
            <person name="Brejova B."/>
            <person name="Vinar T."/>
            <person name="Xu M."/>
            <person name="Wang M.-X."/>
            <person name="Zhang S.-G."/>
            <person name="Huang M.-R."/>
            <person name="Wu R."/>
            <person name="Zhou Y."/>
        </authorList>
    </citation>
    <scope>NUCLEOTIDE SEQUENCE [LARGE SCALE GENOMIC DNA]</scope>
    <source>
        <strain evidence="4 5">MB_m1</strain>
    </source>
</reference>
<dbReference type="InterPro" id="IPR036864">
    <property type="entry name" value="Zn2-C6_fun-type_DNA-bd_sf"/>
</dbReference>
<keyword evidence="1" id="KW-0539">Nucleus</keyword>
<dbReference type="InParanoid" id="K1XYD6"/>
<organism evidence="4 5">
    <name type="scientific">Marssonina brunnea f. sp. multigermtubi (strain MB_m1)</name>
    <name type="common">Marssonina leaf spot fungus</name>
    <dbReference type="NCBI Taxonomy" id="1072389"/>
    <lineage>
        <taxon>Eukaryota</taxon>
        <taxon>Fungi</taxon>
        <taxon>Dikarya</taxon>
        <taxon>Ascomycota</taxon>
        <taxon>Pezizomycotina</taxon>
        <taxon>Leotiomycetes</taxon>
        <taxon>Helotiales</taxon>
        <taxon>Drepanopezizaceae</taxon>
        <taxon>Drepanopeziza</taxon>
    </lineage>
</organism>
<dbReference type="EMBL" id="JH921434">
    <property type="protein sequence ID" value="EKD17839.1"/>
    <property type="molecule type" value="Genomic_DNA"/>
</dbReference>
<feature type="compositionally biased region" description="Polar residues" evidence="2">
    <location>
        <begin position="596"/>
        <end position="618"/>
    </location>
</feature>
<feature type="compositionally biased region" description="Low complexity" evidence="2">
    <location>
        <begin position="623"/>
        <end position="654"/>
    </location>
</feature>
<dbReference type="CDD" id="cd00067">
    <property type="entry name" value="GAL4"/>
    <property type="match status" value="1"/>
</dbReference>
<dbReference type="AlphaFoldDB" id="K1XYD6"/>
<feature type="region of interest" description="Disordered" evidence="2">
    <location>
        <begin position="708"/>
        <end position="736"/>
    </location>
</feature>
<protein>
    <recommendedName>
        <fullName evidence="3">Zn(2)-C6 fungal-type domain-containing protein</fullName>
    </recommendedName>
</protein>
<feature type="compositionally biased region" description="Polar residues" evidence="2">
    <location>
        <begin position="98"/>
        <end position="112"/>
    </location>
</feature>
<feature type="compositionally biased region" description="Polar residues" evidence="2">
    <location>
        <begin position="193"/>
        <end position="215"/>
    </location>
</feature>
<feature type="region of interest" description="Disordered" evidence="2">
    <location>
        <begin position="788"/>
        <end position="833"/>
    </location>
</feature>
<evidence type="ECO:0000313" key="5">
    <source>
        <dbReference type="Proteomes" id="UP000006753"/>
    </source>
</evidence>
<feature type="region of interest" description="Disordered" evidence="2">
    <location>
        <begin position="585"/>
        <end position="654"/>
    </location>
</feature>
<feature type="compositionally biased region" description="Gly residues" evidence="2">
    <location>
        <begin position="465"/>
        <end position="475"/>
    </location>
</feature>
<feature type="compositionally biased region" description="Polar residues" evidence="2">
    <location>
        <begin position="278"/>
        <end position="307"/>
    </location>
</feature>
<sequence length="1187" mass="125492">MGKRASTTVAPAENDDDDGNGMQVRNDRNDARDKGKGKMKMGMEDEMHVSASGVMRRLSTPRALIPAKMKKNGSTNTAAIAAAVEGSGGKHKKVDASAYNNKNNEPRASTQLTHAQKLTHTGKASGEVVFQDGFGVDIGGEAGGEAGSDRGSGLAGPRQRSRLEGDVASANAASSSRSRSKGWKAGEMEESNIEPSLSHASKRISNLAASDTAASTEGAKKSKFTPKPTNEAKLPARALNRNSGAKASAQEPLLPGQRGMDSSPAQAKPETGKGSKAEAQSNRKSNVASSPPSTNKQTSSGKASTPSIGDVISALLESPQSRVPAKRKSDFASSKVPRVKKQAMRATATPDVEVEDGESTPSTPISGEMVPDMGISRSASDVQAQAQAQAPLQSRSASSTASVTATAPTSTITANTAPDGSRPCDECRKKKTACNRLQPCSSCVRSSLACTYVNPPILGRSKLGSGSGTGSGRGRGSGRKSNSGRRRGIVGGGDGGSGGDSSGSASLAPPVPPSHVRPSALPARPSHVSSSAEAAGARNILDATFTPPASNTTNSNTIQQHPSTSPLNIDPKLIKKTVLDMDSLLPSLPDPAESSTTAVSHQVAQSTSSGHPNEQSGSRAVEPTSSAPAPSTFSQAAGLDTRIPPTSSSSSRTASISMTDYTNVDFGVIATGLLDGTISVPEVTRFAPGLFQEGRVAHDEIQRILQSRPTSETNPQFQIGPALGTPQRGQQAPPPIKATESAHTPRLVNPSHPAQRMISNVIANGPKFGTFGPPVLPRHPASFYADTAPTPAPVPSHHAPPAAPRLMPPAETDKAPRRRPAARPKVSSQVQKLKKPTIDPKFTLKRATPSGSPLGPISCRDVDKFIHYLIIMNEIPFPETFNWDECDDGTTKILRKWQDVYSSITRFDRYSASNGDDIGRLIAARAIDEKKEFILPAIKVYMESMANLAYEEIKKAPEKDFLGHKYDWDDSSADPGPGLNWRHVCLLEQAFFLSAKEGIEAIVQFNKNNPVPHGQGAEQVTAMKKYLKSLKPPGDTAAGPSGGSGNMFEGASNAIETPPSPPHFCGFGYFVGKKKTGERARVPSKEEVAVSLGYEIDYDMFGVGNNRAEKIVAESPPPRQRFDGDFFEFPPSFEEGLLNRNNPDGRDSVVERDSPFVPGGVDAMLFDAARVDEDLDFSQFLHMDRFD</sequence>
<feature type="compositionally biased region" description="Low complexity" evidence="2">
    <location>
        <begin position="543"/>
        <end position="557"/>
    </location>
</feature>
<dbReference type="HOGENOM" id="CLU_272252_0_0_1"/>
<dbReference type="SUPFAM" id="SSF57701">
    <property type="entry name" value="Zn2/Cys6 DNA-binding domain"/>
    <property type="match status" value="1"/>
</dbReference>
<evidence type="ECO:0000256" key="2">
    <source>
        <dbReference type="SAM" id="MobiDB-lite"/>
    </source>
</evidence>
<feature type="compositionally biased region" description="Low complexity" evidence="2">
    <location>
        <begin position="585"/>
        <end position="595"/>
    </location>
</feature>
<dbReference type="GO" id="GO:0000981">
    <property type="term" value="F:DNA-binding transcription factor activity, RNA polymerase II-specific"/>
    <property type="evidence" value="ECO:0007669"/>
    <property type="project" value="InterPro"/>
</dbReference>
<proteinExistence type="predicted"/>
<dbReference type="SMART" id="SM00066">
    <property type="entry name" value="GAL4"/>
    <property type="match status" value="1"/>
</dbReference>
<keyword evidence="5" id="KW-1185">Reference proteome</keyword>
<gene>
    <name evidence="4" type="ORF">MBM_03611</name>
</gene>
<dbReference type="PROSITE" id="PS00463">
    <property type="entry name" value="ZN2_CY6_FUNGAL_1"/>
    <property type="match status" value="1"/>
</dbReference>
<dbReference type="GO" id="GO:0008270">
    <property type="term" value="F:zinc ion binding"/>
    <property type="evidence" value="ECO:0007669"/>
    <property type="project" value="InterPro"/>
</dbReference>
<evidence type="ECO:0000259" key="3">
    <source>
        <dbReference type="PROSITE" id="PS50048"/>
    </source>
</evidence>
<feature type="compositionally biased region" description="Gly residues" evidence="2">
    <location>
        <begin position="136"/>
        <end position="146"/>
    </location>
</feature>
<dbReference type="InterPro" id="IPR001138">
    <property type="entry name" value="Zn2Cys6_DnaBD"/>
</dbReference>
<feature type="domain" description="Zn(2)-C6 fungal-type" evidence="3">
    <location>
        <begin position="423"/>
        <end position="452"/>
    </location>
</feature>
<feature type="compositionally biased region" description="Gly residues" evidence="2">
    <location>
        <begin position="489"/>
        <end position="501"/>
    </location>
</feature>
<feature type="compositionally biased region" description="Basic residues" evidence="2">
    <location>
        <begin position="476"/>
        <end position="488"/>
    </location>
</feature>
<feature type="region of interest" description="Disordered" evidence="2">
    <location>
        <begin position="134"/>
        <end position="428"/>
    </location>
</feature>